<proteinExistence type="evidence at transcript level"/>
<dbReference type="FunFam" id="3.40.50.2000:FF:000050">
    <property type="entry name" value="UDP-glucuronosyltransferase"/>
    <property type="match status" value="1"/>
</dbReference>
<dbReference type="InterPro" id="IPR002213">
    <property type="entry name" value="UDP_glucos_trans"/>
</dbReference>
<evidence type="ECO:0000313" key="12">
    <source>
        <dbReference type="EMBL" id="QPA18389.1"/>
    </source>
</evidence>
<evidence type="ECO:0000256" key="10">
    <source>
        <dbReference type="ARBA" id="ARBA00046288"/>
    </source>
</evidence>
<dbReference type="EMBL" id="MT012607">
    <property type="protein sequence ID" value="QPA18389.1"/>
    <property type="molecule type" value="mRNA"/>
</dbReference>
<dbReference type="PANTHER" id="PTHR48043:SF145">
    <property type="entry name" value="FI06409P-RELATED"/>
    <property type="match status" value="1"/>
</dbReference>
<dbReference type="CDD" id="cd03784">
    <property type="entry name" value="GT1_Gtf-like"/>
    <property type="match status" value="1"/>
</dbReference>
<keyword evidence="5 11" id="KW-0812">Transmembrane</keyword>
<dbReference type="PANTHER" id="PTHR48043">
    <property type="entry name" value="EG:EG0003.4 PROTEIN-RELATED"/>
    <property type="match status" value="1"/>
</dbReference>
<keyword evidence="4 12" id="KW-0808">Transferase</keyword>
<keyword evidence="6" id="KW-0256">Endoplasmic reticulum</keyword>
<evidence type="ECO:0000256" key="2">
    <source>
        <dbReference type="ARBA" id="ARBA00009995"/>
    </source>
</evidence>
<comment type="similarity">
    <text evidence="2">Belongs to the UDP-glycosyltransferase family.</text>
</comment>
<organism evidence="12">
    <name type="scientific">Trialeurodes vaporariorum</name>
    <name type="common">Greenhouse whitefly</name>
    <name type="synonym">Aleyrodes vaporariorum</name>
    <dbReference type="NCBI Taxonomy" id="88556"/>
    <lineage>
        <taxon>Eukaryota</taxon>
        <taxon>Metazoa</taxon>
        <taxon>Ecdysozoa</taxon>
        <taxon>Arthropoda</taxon>
        <taxon>Hexapoda</taxon>
        <taxon>Insecta</taxon>
        <taxon>Pterygota</taxon>
        <taxon>Neoptera</taxon>
        <taxon>Paraneoptera</taxon>
        <taxon>Hemiptera</taxon>
        <taxon>Sternorrhyncha</taxon>
        <taxon>Aleyrodoidea</taxon>
        <taxon>Aleyrodidae</taxon>
        <taxon>Aleyrodinae</taxon>
        <taxon>Trialeurodes</taxon>
    </lineage>
</organism>
<gene>
    <name evidence="12" type="primary">UGT380B4</name>
</gene>
<accession>A0A873P528</accession>
<evidence type="ECO:0000256" key="5">
    <source>
        <dbReference type="ARBA" id="ARBA00022692"/>
    </source>
</evidence>
<evidence type="ECO:0000256" key="6">
    <source>
        <dbReference type="ARBA" id="ARBA00022824"/>
    </source>
</evidence>
<keyword evidence="3" id="KW-0328">Glycosyltransferase</keyword>
<sequence>MFKSLMKGLAEKGHTVHVVSHYPLEVPVENYTDFSLAGSIPLPNNQKSLKYFEQYSFDLIAQNTFKILHSHIQRHEDIMKSNAIQRLMESEERYDLIITESFSVDVTLGFVNKFQVPFIFVTSSHLPPWTSSLVANPQNPSFVPGFVQDFSPRMTFVERLLNTLGLFYYLASWHWFNVPDNQRLIHKYFGSDTPHILDIYKNVSLILTNSHSSITGSRPFLPNVIEVGGIHIKPPKQLPKDIKDFIESAPHGVVYFSLGSMIRAATLSEQKKNAFTFAFSQLKERVLWKFEEESIATNENIMIRKWMPQRDILAHPKVKMFISHCGLLGVQEAVSGRKPILGIPLTADQWRNCLALELKGYAKVMAYRTIDNKTMLRAMQEVLEPEYADRAKQISEIFYDRPMTPMDTATYWVEYVIRNKGAKHLRTSAVDLPFYQYLLLDVVIFIISCVSTATYLIYYALKRIVFNRMSSQIVKTKLS</sequence>
<evidence type="ECO:0000256" key="4">
    <source>
        <dbReference type="ARBA" id="ARBA00022679"/>
    </source>
</evidence>
<evidence type="ECO:0000256" key="7">
    <source>
        <dbReference type="ARBA" id="ARBA00022989"/>
    </source>
</evidence>
<dbReference type="Gene3D" id="3.40.50.2000">
    <property type="entry name" value="Glycogen Phosphorylase B"/>
    <property type="match status" value="1"/>
</dbReference>
<evidence type="ECO:0000256" key="1">
    <source>
        <dbReference type="ARBA" id="ARBA00004240"/>
    </source>
</evidence>
<protein>
    <submittedName>
        <fullName evidence="12">UDP-gluconosyltransferase</fullName>
    </submittedName>
</protein>
<evidence type="ECO:0000256" key="8">
    <source>
        <dbReference type="ARBA" id="ARBA00023136"/>
    </source>
</evidence>
<reference evidence="12" key="2">
    <citation type="journal article" name="BMC Genomics">
        <title>Host plant adaptation in the polyphagous whitefly, Trialeurodes vaporariorum, is associated with transcriptional plasticity and altered sensitivity to insecticides.</title>
        <authorList>
            <person name="Pym A."/>
            <person name="Singh K.S."/>
            <person name="Nordgren A."/>
            <person name="Davies T.G.E."/>
            <person name="Zimmer C.T."/>
            <person name="Elias J."/>
            <person name="Slater R."/>
            <person name="Bass C."/>
        </authorList>
    </citation>
    <scope>NUCLEOTIDE SEQUENCE</scope>
</reference>
<keyword evidence="7 11" id="KW-1133">Transmembrane helix</keyword>
<dbReference type="GO" id="GO:0005783">
    <property type="term" value="C:endoplasmic reticulum"/>
    <property type="evidence" value="ECO:0007669"/>
    <property type="project" value="UniProtKB-SubCell"/>
</dbReference>
<evidence type="ECO:0000256" key="3">
    <source>
        <dbReference type="ARBA" id="ARBA00022676"/>
    </source>
</evidence>
<evidence type="ECO:0000256" key="9">
    <source>
        <dbReference type="ARBA" id="ARBA00023180"/>
    </source>
</evidence>
<dbReference type="SUPFAM" id="SSF53756">
    <property type="entry name" value="UDP-Glycosyltransferase/glycogen phosphorylase"/>
    <property type="match status" value="1"/>
</dbReference>
<evidence type="ECO:0000256" key="11">
    <source>
        <dbReference type="SAM" id="Phobius"/>
    </source>
</evidence>
<dbReference type="InterPro" id="IPR050271">
    <property type="entry name" value="UDP-glycosyltransferase"/>
</dbReference>
<dbReference type="AlphaFoldDB" id="A0A873P528"/>
<feature type="transmembrane region" description="Helical" evidence="11">
    <location>
        <begin position="434"/>
        <end position="461"/>
    </location>
</feature>
<dbReference type="GO" id="GO:0008194">
    <property type="term" value="F:UDP-glycosyltransferase activity"/>
    <property type="evidence" value="ECO:0007669"/>
    <property type="project" value="InterPro"/>
</dbReference>
<reference evidence="12" key="1">
    <citation type="submission" date="2020-01" db="EMBL/GenBank/DDBJ databases">
        <authorList>
            <person name="Pym A.M."/>
            <person name="Bass C."/>
            <person name="Singh K.S."/>
        </authorList>
    </citation>
    <scope>NUCLEOTIDE SEQUENCE</scope>
</reference>
<keyword evidence="9" id="KW-0325">Glycoprotein</keyword>
<dbReference type="Pfam" id="PF00201">
    <property type="entry name" value="UDPGT"/>
    <property type="match status" value="1"/>
</dbReference>
<keyword evidence="8 11" id="KW-0472">Membrane</keyword>
<name>A0A873P528_TRIVP</name>
<comment type="subcellular location">
    <subcellularLocation>
        <location evidence="10">Endomembrane system</location>
        <topology evidence="10">Single-pass type I membrane protein</topology>
    </subcellularLocation>
    <subcellularLocation>
        <location evidence="1">Endoplasmic reticulum</location>
    </subcellularLocation>
</comment>